<proteinExistence type="predicted"/>
<gene>
    <name evidence="1" type="ORF">GWK47_018450</name>
</gene>
<keyword evidence="2" id="KW-1185">Reference proteome</keyword>
<dbReference type="Gene3D" id="3.60.10.10">
    <property type="entry name" value="Endonuclease/exonuclease/phosphatase"/>
    <property type="match status" value="1"/>
</dbReference>
<evidence type="ECO:0000313" key="2">
    <source>
        <dbReference type="Proteomes" id="UP000770661"/>
    </source>
</evidence>
<sequence length="287" mass="32316">MRDQKSVLVSLSGKGMEDVVKEVREQANGVQEGMVIMQGGGDSLRRLGPEQTVGKVMECLKDIKKGRKKVRVSVVGIMRRPRENAGYEEIRRNTNKRLQEEVVRMKAECSKDPGDYGVSFIDLDGALPQEVFEGDKVHLNWEGERRMCGRMLEWIRATERLQVEGKEGDKCERVTVDNKREYMNGHIGVLGEEVNGNGQLLLDFAEENELEILNVTLAEGRVTWSGRDNESAIDFIENHNELQEMLNAVTEYGRDFNVRLSKEKSQVLVVNGDDSDDGQDLDGGGNE</sequence>
<dbReference type="InterPro" id="IPR036514">
    <property type="entry name" value="SGNH_hydro_sf"/>
</dbReference>
<dbReference type="AlphaFoldDB" id="A0A8J5CIM0"/>
<dbReference type="Gene3D" id="3.40.50.1110">
    <property type="entry name" value="SGNH hydrolase"/>
    <property type="match status" value="1"/>
</dbReference>
<organism evidence="1 2">
    <name type="scientific">Chionoecetes opilio</name>
    <name type="common">Atlantic snow crab</name>
    <name type="synonym">Cancer opilio</name>
    <dbReference type="NCBI Taxonomy" id="41210"/>
    <lineage>
        <taxon>Eukaryota</taxon>
        <taxon>Metazoa</taxon>
        <taxon>Ecdysozoa</taxon>
        <taxon>Arthropoda</taxon>
        <taxon>Crustacea</taxon>
        <taxon>Multicrustacea</taxon>
        <taxon>Malacostraca</taxon>
        <taxon>Eumalacostraca</taxon>
        <taxon>Eucarida</taxon>
        <taxon>Decapoda</taxon>
        <taxon>Pleocyemata</taxon>
        <taxon>Brachyura</taxon>
        <taxon>Eubrachyura</taxon>
        <taxon>Majoidea</taxon>
        <taxon>Majidae</taxon>
        <taxon>Chionoecetes</taxon>
    </lineage>
</organism>
<dbReference type="OrthoDB" id="1421278at2759"/>
<name>A0A8J5CIM0_CHIOP</name>
<accession>A0A8J5CIM0</accession>
<dbReference type="InterPro" id="IPR036691">
    <property type="entry name" value="Endo/exonu/phosph_ase_sf"/>
</dbReference>
<dbReference type="SUPFAM" id="SSF52266">
    <property type="entry name" value="SGNH hydrolase"/>
    <property type="match status" value="1"/>
</dbReference>
<dbReference type="EMBL" id="JACEEZ010022411">
    <property type="protein sequence ID" value="KAG0712440.1"/>
    <property type="molecule type" value="Genomic_DNA"/>
</dbReference>
<protein>
    <submittedName>
        <fullName evidence="1">Uncharacterized protein</fullName>
    </submittedName>
</protein>
<evidence type="ECO:0000313" key="1">
    <source>
        <dbReference type="EMBL" id="KAG0712440.1"/>
    </source>
</evidence>
<reference evidence="1" key="1">
    <citation type="submission" date="2020-07" db="EMBL/GenBank/DDBJ databases">
        <title>The High-quality genome of the commercially important snow crab, Chionoecetes opilio.</title>
        <authorList>
            <person name="Jeong J.-H."/>
            <person name="Ryu S."/>
        </authorList>
    </citation>
    <scope>NUCLEOTIDE SEQUENCE</scope>
    <source>
        <strain evidence="1">MADBK_172401_WGS</strain>
        <tissue evidence="1">Digestive gland</tissue>
    </source>
</reference>
<dbReference type="Proteomes" id="UP000770661">
    <property type="component" value="Unassembled WGS sequence"/>
</dbReference>
<comment type="caution">
    <text evidence="1">The sequence shown here is derived from an EMBL/GenBank/DDBJ whole genome shotgun (WGS) entry which is preliminary data.</text>
</comment>